<dbReference type="RefSeq" id="WP_129490344.1">
    <property type="nucleotide sequence ID" value="NZ_SBAP01000002.1"/>
</dbReference>
<protein>
    <recommendedName>
        <fullName evidence="9">CRISPR-associated endoribonuclease Cas2</fullName>
        <ecNumber evidence="9">3.1.-.-</ecNumber>
    </recommendedName>
</protein>
<dbReference type="EC" id="3.1.-.-" evidence="9"/>
<organism evidence="10 11">
    <name type="scientific">Fusobacterium necrophorum</name>
    <dbReference type="NCBI Taxonomy" id="859"/>
    <lineage>
        <taxon>Bacteria</taxon>
        <taxon>Fusobacteriati</taxon>
        <taxon>Fusobacteriota</taxon>
        <taxon>Fusobacteriia</taxon>
        <taxon>Fusobacteriales</taxon>
        <taxon>Fusobacteriaceae</taxon>
        <taxon>Fusobacterium</taxon>
    </lineage>
</organism>
<dbReference type="GO" id="GO:0016787">
    <property type="term" value="F:hydrolase activity"/>
    <property type="evidence" value="ECO:0007669"/>
    <property type="project" value="UniProtKB-KW"/>
</dbReference>
<dbReference type="EMBL" id="SBAP01000002">
    <property type="protein sequence ID" value="RXZ71324.1"/>
    <property type="molecule type" value="Genomic_DNA"/>
</dbReference>
<feature type="binding site" evidence="9">
    <location>
        <position position="8"/>
    </location>
    <ligand>
        <name>Mg(2+)</name>
        <dbReference type="ChEBI" id="CHEBI:18420"/>
        <note>catalytic</note>
    </ligand>
</feature>
<dbReference type="GO" id="GO:0043571">
    <property type="term" value="P:maintenance of CRISPR repeat elements"/>
    <property type="evidence" value="ECO:0007669"/>
    <property type="project" value="UniProtKB-UniRule"/>
</dbReference>
<keyword evidence="4 9" id="KW-0479">Metal-binding</keyword>
<evidence type="ECO:0000256" key="1">
    <source>
        <dbReference type="ARBA" id="ARBA00001946"/>
    </source>
</evidence>
<gene>
    <name evidence="9 10" type="primary">cas2</name>
    <name evidence="10" type="ORF">EPT53_00810</name>
</gene>
<keyword evidence="5 9" id="KW-0255">Endonuclease</keyword>
<comment type="cofactor">
    <cofactor evidence="1 9">
        <name>Mg(2+)</name>
        <dbReference type="ChEBI" id="CHEBI:18420"/>
    </cofactor>
</comment>
<comment type="function">
    <text evidence="9">CRISPR (clustered regularly interspaced short palindromic repeat), is an adaptive immune system that provides protection against mobile genetic elements (viruses, transposable elements and conjugative plasmids). CRISPR clusters contain sequences complementary to antecedent mobile elements and target invading nucleic acids. CRISPR clusters are transcribed and processed into CRISPR RNA (crRNA). Functions as a ssRNA-specific endoribonuclease. Involved in the integration of spacer DNA into the CRISPR cassette.</text>
</comment>
<comment type="subunit">
    <text evidence="9">Homodimer, forms a heterotetramer with a Cas1 homodimer.</text>
</comment>
<dbReference type="Proteomes" id="UP000289216">
    <property type="component" value="Unassembled WGS sequence"/>
</dbReference>
<dbReference type="Pfam" id="PF09827">
    <property type="entry name" value="CRISPR_Cas2"/>
    <property type="match status" value="1"/>
</dbReference>
<dbReference type="InterPro" id="IPR021127">
    <property type="entry name" value="CRISPR_associated_Cas2"/>
</dbReference>
<evidence type="ECO:0000256" key="6">
    <source>
        <dbReference type="ARBA" id="ARBA00022801"/>
    </source>
</evidence>
<evidence type="ECO:0000256" key="4">
    <source>
        <dbReference type="ARBA" id="ARBA00022723"/>
    </source>
</evidence>
<keyword evidence="7 9" id="KW-0460">Magnesium</keyword>
<comment type="caution">
    <text evidence="10">The sequence shown here is derived from an EMBL/GenBank/DDBJ whole genome shotgun (WGS) entry which is preliminary data.</text>
</comment>
<keyword evidence="3 9" id="KW-0540">Nuclease</keyword>
<evidence type="ECO:0000256" key="8">
    <source>
        <dbReference type="ARBA" id="ARBA00023118"/>
    </source>
</evidence>
<dbReference type="GO" id="GO:0046872">
    <property type="term" value="F:metal ion binding"/>
    <property type="evidence" value="ECO:0007669"/>
    <property type="project" value="UniProtKB-UniRule"/>
</dbReference>
<dbReference type="GO" id="GO:0051607">
    <property type="term" value="P:defense response to virus"/>
    <property type="evidence" value="ECO:0007669"/>
    <property type="project" value="UniProtKB-UniRule"/>
</dbReference>
<comment type="similarity">
    <text evidence="2 9">Belongs to the CRISPR-associated endoribonuclease Cas2 protein family.</text>
</comment>
<evidence type="ECO:0000256" key="7">
    <source>
        <dbReference type="ARBA" id="ARBA00022842"/>
    </source>
</evidence>
<dbReference type="GO" id="GO:0004521">
    <property type="term" value="F:RNA endonuclease activity"/>
    <property type="evidence" value="ECO:0007669"/>
    <property type="project" value="InterPro"/>
</dbReference>
<dbReference type="AlphaFoldDB" id="A0A4Q2L014"/>
<accession>A0A4Q2L014</accession>
<dbReference type="HAMAP" id="MF_01471">
    <property type="entry name" value="Cas2"/>
    <property type="match status" value="1"/>
</dbReference>
<proteinExistence type="inferred from homology"/>
<sequence>MRIVLFFDLPMVTNPEKRNYIKFRNYLLKNGFFMIQQSVYCKLALNGTVVNSVMKNLEENKPEEGLIQILIITEKQYEKMIILLGYSDSEVLNTDERLVIL</sequence>
<keyword evidence="8 9" id="KW-0051">Antiviral defense</keyword>
<reference evidence="10 11" key="1">
    <citation type="submission" date="2019-01" db="EMBL/GenBank/DDBJ databases">
        <title>Fusobacterium necrophorum Isolated From the Uterus of Dairy Cows.</title>
        <authorList>
            <person name="Francis A.M."/>
        </authorList>
    </citation>
    <scope>NUCLEOTIDE SEQUENCE [LARGE SCALE GENOMIC DNA]</scope>
    <source>
        <strain evidence="10 11">KG35</strain>
    </source>
</reference>
<name>A0A4Q2L014_9FUSO</name>
<evidence type="ECO:0000313" key="10">
    <source>
        <dbReference type="EMBL" id="RXZ71324.1"/>
    </source>
</evidence>
<evidence type="ECO:0000256" key="3">
    <source>
        <dbReference type="ARBA" id="ARBA00022722"/>
    </source>
</evidence>
<dbReference type="SUPFAM" id="SSF143430">
    <property type="entry name" value="TTP0101/SSO1404-like"/>
    <property type="match status" value="1"/>
</dbReference>
<evidence type="ECO:0000313" key="11">
    <source>
        <dbReference type="Proteomes" id="UP000289216"/>
    </source>
</evidence>
<dbReference type="InterPro" id="IPR019199">
    <property type="entry name" value="Virulence_VapD/CRISPR_Cas2"/>
</dbReference>
<evidence type="ECO:0000256" key="9">
    <source>
        <dbReference type="HAMAP-Rule" id="MF_01471"/>
    </source>
</evidence>
<evidence type="ECO:0000256" key="5">
    <source>
        <dbReference type="ARBA" id="ARBA00022759"/>
    </source>
</evidence>
<dbReference type="NCBIfam" id="TIGR01573">
    <property type="entry name" value="cas2"/>
    <property type="match status" value="1"/>
</dbReference>
<keyword evidence="6 9" id="KW-0378">Hydrolase</keyword>
<evidence type="ECO:0000256" key="2">
    <source>
        <dbReference type="ARBA" id="ARBA00009959"/>
    </source>
</evidence>